<accession>A0A3R9WQY0</accession>
<feature type="domain" description="PAC" evidence="5">
    <location>
        <begin position="84"/>
        <end position="138"/>
    </location>
</feature>
<proteinExistence type="predicted"/>
<dbReference type="AlphaFoldDB" id="A0A3R9WQY0"/>
<dbReference type="InterPro" id="IPR035965">
    <property type="entry name" value="PAS-like_dom_sf"/>
</dbReference>
<dbReference type="EMBL" id="RBVX01000022">
    <property type="protein sequence ID" value="RSL31695.1"/>
    <property type="molecule type" value="Genomic_DNA"/>
</dbReference>
<dbReference type="Proteomes" id="UP000275076">
    <property type="component" value="Unassembled WGS sequence"/>
</dbReference>
<dbReference type="PANTHER" id="PTHR47429">
    <property type="entry name" value="PROTEIN TWIN LOV 1"/>
    <property type="match status" value="1"/>
</dbReference>
<dbReference type="Pfam" id="PF01740">
    <property type="entry name" value="STAS"/>
    <property type="match status" value="1"/>
</dbReference>
<reference evidence="7 8" key="1">
    <citation type="submission" date="2018-10" db="EMBL/GenBank/DDBJ databases">
        <title>Draft genome sequence of Bacillus salarius IM0101, isolated from a hypersaline soil in Inner Mongolia, China.</title>
        <authorList>
            <person name="Yamprayoonswat W."/>
            <person name="Boonvisut S."/>
            <person name="Jumpathong W."/>
            <person name="Sittihan S."/>
            <person name="Ruangsuj P."/>
            <person name="Wanthongcharoen S."/>
            <person name="Thongpramul N."/>
            <person name="Pimmason S."/>
            <person name="Yu B."/>
            <person name="Yasawong M."/>
        </authorList>
    </citation>
    <scope>NUCLEOTIDE SEQUENCE [LARGE SCALE GENOMIC DNA]</scope>
    <source>
        <strain evidence="7 8">IM0101</strain>
    </source>
</reference>
<dbReference type="CDD" id="cd07041">
    <property type="entry name" value="STAS_RsbR_RsbS_like"/>
    <property type="match status" value="1"/>
</dbReference>
<protein>
    <submittedName>
        <fullName evidence="7">PAS domain-containing protein</fullName>
    </submittedName>
</protein>
<evidence type="ECO:0000259" key="5">
    <source>
        <dbReference type="PROSITE" id="PS50113"/>
    </source>
</evidence>
<dbReference type="Pfam" id="PF13426">
    <property type="entry name" value="PAS_9"/>
    <property type="match status" value="1"/>
</dbReference>
<dbReference type="InterPro" id="IPR000014">
    <property type="entry name" value="PAS"/>
</dbReference>
<dbReference type="SMART" id="SM00086">
    <property type="entry name" value="PAC"/>
    <property type="match status" value="1"/>
</dbReference>
<evidence type="ECO:0000313" key="7">
    <source>
        <dbReference type="EMBL" id="RSL31695.1"/>
    </source>
</evidence>
<dbReference type="InterPro" id="IPR002645">
    <property type="entry name" value="STAS_dom"/>
</dbReference>
<evidence type="ECO:0000313" key="8">
    <source>
        <dbReference type="Proteomes" id="UP000275076"/>
    </source>
</evidence>
<keyword evidence="2" id="KW-0288">FMN</keyword>
<evidence type="ECO:0000256" key="3">
    <source>
        <dbReference type="ARBA" id="ARBA00022991"/>
    </source>
</evidence>
<dbReference type="CDD" id="cd00130">
    <property type="entry name" value="PAS"/>
    <property type="match status" value="1"/>
</dbReference>
<dbReference type="PROSITE" id="PS50801">
    <property type="entry name" value="STAS"/>
    <property type="match status" value="1"/>
</dbReference>
<dbReference type="Gene3D" id="3.30.450.20">
    <property type="entry name" value="PAS domain"/>
    <property type="match status" value="1"/>
</dbReference>
<dbReference type="InterPro" id="IPR000700">
    <property type="entry name" value="PAS-assoc_C"/>
</dbReference>
<organism evidence="7 8">
    <name type="scientific">Salibacterium salarium</name>
    <dbReference type="NCBI Taxonomy" id="284579"/>
    <lineage>
        <taxon>Bacteria</taxon>
        <taxon>Bacillati</taxon>
        <taxon>Bacillota</taxon>
        <taxon>Bacilli</taxon>
        <taxon>Bacillales</taxon>
        <taxon>Bacillaceae</taxon>
    </lineage>
</organism>
<comment type="caution">
    <text evidence="7">The sequence shown here is derived from an EMBL/GenBank/DDBJ whole genome shotgun (WGS) entry which is preliminary data.</text>
</comment>
<dbReference type="InterPro" id="IPR036513">
    <property type="entry name" value="STAS_dom_sf"/>
</dbReference>
<dbReference type="SUPFAM" id="SSF55785">
    <property type="entry name" value="PYP-like sensor domain (PAS domain)"/>
    <property type="match status" value="1"/>
</dbReference>
<feature type="domain" description="STAS" evidence="6">
    <location>
        <begin position="147"/>
        <end position="258"/>
    </location>
</feature>
<dbReference type="OrthoDB" id="9812260at2"/>
<dbReference type="Gene3D" id="3.30.750.24">
    <property type="entry name" value="STAS domain"/>
    <property type="match status" value="1"/>
</dbReference>
<evidence type="ECO:0000259" key="6">
    <source>
        <dbReference type="PROSITE" id="PS50801"/>
    </source>
</evidence>
<keyword evidence="1" id="KW-0285">Flavoprotein</keyword>
<name>A0A3R9WQY0_9BACI</name>
<dbReference type="PROSITE" id="PS50112">
    <property type="entry name" value="PAS"/>
    <property type="match status" value="1"/>
</dbReference>
<evidence type="ECO:0000256" key="2">
    <source>
        <dbReference type="ARBA" id="ARBA00022643"/>
    </source>
</evidence>
<gene>
    <name evidence="7" type="ORF">D7Z54_19860</name>
</gene>
<dbReference type="PANTHER" id="PTHR47429:SF2">
    <property type="entry name" value="PROTEIN TWIN LOV 1"/>
    <property type="match status" value="1"/>
</dbReference>
<keyword evidence="3" id="KW-0157">Chromophore</keyword>
<dbReference type="NCBIfam" id="TIGR00229">
    <property type="entry name" value="sensory_box"/>
    <property type="match status" value="1"/>
</dbReference>
<evidence type="ECO:0000256" key="1">
    <source>
        <dbReference type="ARBA" id="ARBA00022630"/>
    </source>
</evidence>
<dbReference type="RefSeq" id="WP_125558271.1">
    <property type="nucleotide sequence ID" value="NZ_RBVX01000022.1"/>
</dbReference>
<sequence length="262" mass="29324">MFNPITHPPSTDLLIKAMDSTRAGVIITDPDQKDNPIIYANQGFVQLTGYQSNEIIGLNCRFLQGKDTDTETVGNIRHAINHYTSLSTEVINYRKDGSFFWNELHIDPIYIEDENKHYFIGIQKDITKQIQAEEKAHAYNKEIHLMSAPIIPIVDNIFALPVIGNVDEERLKIIFDHTTEMVYSSNVETLILDLSGLGNLNDEVIKGLFTLNSLMKILGAELIITGVSPAIAEKSQSSGVNLNDLQTYATIKQAVKAKQHQN</sequence>
<dbReference type="SUPFAM" id="SSF52091">
    <property type="entry name" value="SpoIIaa-like"/>
    <property type="match status" value="1"/>
</dbReference>
<dbReference type="InterPro" id="IPR001610">
    <property type="entry name" value="PAC"/>
</dbReference>
<keyword evidence="8" id="KW-1185">Reference proteome</keyword>
<dbReference type="PROSITE" id="PS50113">
    <property type="entry name" value="PAC"/>
    <property type="match status" value="1"/>
</dbReference>
<evidence type="ECO:0000259" key="4">
    <source>
        <dbReference type="PROSITE" id="PS50112"/>
    </source>
</evidence>
<feature type="domain" description="PAS" evidence="4">
    <location>
        <begin position="10"/>
        <end position="57"/>
    </location>
</feature>